<dbReference type="OrthoDB" id="5293869at2"/>
<protein>
    <recommendedName>
        <fullName evidence="3">Outer membrane protein beta-barrel domain-containing protein</fullName>
    </recommendedName>
</protein>
<proteinExistence type="predicted"/>
<name>A0A150WI03_BDEBC</name>
<dbReference type="EMBL" id="LUKE01000004">
    <property type="protein sequence ID" value="KYG63228.1"/>
    <property type="molecule type" value="Genomic_DNA"/>
</dbReference>
<gene>
    <name evidence="1" type="ORF">AZI86_15440</name>
</gene>
<keyword evidence="2" id="KW-1185">Reference proteome</keyword>
<evidence type="ECO:0000313" key="2">
    <source>
        <dbReference type="Proteomes" id="UP000075320"/>
    </source>
</evidence>
<reference evidence="1 2" key="1">
    <citation type="submission" date="2016-03" db="EMBL/GenBank/DDBJ databases">
        <authorList>
            <person name="Ploux O."/>
        </authorList>
    </citation>
    <scope>NUCLEOTIDE SEQUENCE [LARGE SCALE GENOMIC DNA]</scope>
    <source>
        <strain evidence="1 2">R0</strain>
    </source>
</reference>
<dbReference type="AlphaFoldDB" id="A0A150WI03"/>
<comment type="caution">
    <text evidence="1">The sequence shown here is derived from an EMBL/GenBank/DDBJ whole genome shotgun (WGS) entry which is preliminary data.</text>
</comment>
<dbReference type="Proteomes" id="UP000075320">
    <property type="component" value="Unassembled WGS sequence"/>
</dbReference>
<organism evidence="1 2">
    <name type="scientific">Bdellovibrio bacteriovorus</name>
    <dbReference type="NCBI Taxonomy" id="959"/>
    <lineage>
        <taxon>Bacteria</taxon>
        <taxon>Pseudomonadati</taxon>
        <taxon>Bdellovibrionota</taxon>
        <taxon>Bdellovibrionia</taxon>
        <taxon>Bdellovibrionales</taxon>
        <taxon>Pseudobdellovibrionaceae</taxon>
        <taxon>Bdellovibrio</taxon>
    </lineage>
</organism>
<accession>A0A150WI03</accession>
<sequence length="221" mass="23351">MLTIFLTILTVFSSEAFAQKIKVRRVKGNQAVVEFSGGALQQGQAYELVQDEFSEAGASSSGSSRRRYLVNVNFSMSAMKSDAAGTESETDMSLGARFGWNFGQFEMGPLFSYSSDSTGKVTVNVLKAGGWADFNLIPNIPGEIFVFGVGGFGAFGQSEGGGSSLTIMEFGGGPFIKWFPLATDVGFRADVGYGYQKQSGGTSGDVTITGLTSNAGLIAYF</sequence>
<evidence type="ECO:0000313" key="1">
    <source>
        <dbReference type="EMBL" id="KYG63228.1"/>
    </source>
</evidence>
<evidence type="ECO:0008006" key="3">
    <source>
        <dbReference type="Google" id="ProtNLM"/>
    </source>
</evidence>